<sequence>MNTYLYMFVDYDGVVKTYAEGFPTYHNREQAPFSHSMIRVLSYIAWEAALPAYFIPISSSPGKYSRKELEQMFRKVYQVDNLFLHPEIEITPVRTDRQLYVRDILQKYQVQHHLVLDDEPFWYENQGLNYFQTDTFDGITHKVFLSMVKLAEEIAHKQKHL</sequence>
<protein>
    <submittedName>
        <fullName evidence="1">Uncharacterized protein</fullName>
    </submittedName>
</protein>
<proteinExistence type="predicted"/>
<dbReference type="Proteomes" id="UP000824107">
    <property type="component" value="Unassembled WGS sequence"/>
</dbReference>
<comment type="caution">
    <text evidence="1">The sequence shown here is derived from an EMBL/GenBank/DDBJ whole genome shotgun (WGS) entry which is preliminary data.</text>
</comment>
<name>A0A9D1M373_9PROT</name>
<reference evidence="1" key="2">
    <citation type="journal article" date="2021" name="PeerJ">
        <title>Extensive microbial diversity within the chicken gut microbiome revealed by metagenomics and culture.</title>
        <authorList>
            <person name="Gilroy R."/>
            <person name="Ravi A."/>
            <person name="Getino M."/>
            <person name="Pursley I."/>
            <person name="Horton D.L."/>
            <person name="Alikhan N.F."/>
            <person name="Baker D."/>
            <person name="Gharbi K."/>
            <person name="Hall N."/>
            <person name="Watson M."/>
            <person name="Adriaenssens E.M."/>
            <person name="Foster-Nyarko E."/>
            <person name="Jarju S."/>
            <person name="Secka A."/>
            <person name="Antonio M."/>
            <person name="Oren A."/>
            <person name="Chaudhuri R.R."/>
            <person name="La Ragione R."/>
            <person name="Hildebrand F."/>
            <person name="Pallen M.J."/>
        </authorList>
    </citation>
    <scope>NUCLEOTIDE SEQUENCE</scope>
    <source>
        <strain evidence="1">ChiW3-316</strain>
    </source>
</reference>
<evidence type="ECO:0000313" key="1">
    <source>
        <dbReference type="EMBL" id="HIU52844.1"/>
    </source>
</evidence>
<reference evidence="1" key="1">
    <citation type="submission" date="2020-10" db="EMBL/GenBank/DDBJ databases">
        <authorList>
            <person name="Gilroy R."/>
        </authorList>
    </citation>
    <scope>NUCLEOTIDE SEQUENCE</scope>
    <source>
        <strain evidence="1">ChiW3-316</strain>
    </source>
</reference>
<organism evidence="1 2">
    <name type="scientific">Candidatus Scatocola faecipullorum</name>
    <dbReference type="NCBI Taxonomy" id="2840917"/>
    <lineage>
        <taxon>Bacteria</taxon>
        <taxon>Pseudomonadati</taxon>
        <taxon>Pseudomonadota</taxon>
        <taxon>Alphaproteobacteria</taxon>
        <taxon>Rhodospirillales</taxon>
        <taxon>Rhodospirillaceae</taxon>
        <taxon>Rhodospirillaceae incertae sedis</taxon>
        <taxon>Candidatus Scatocola</taxon>
    </lineage>
</organism>
<gene>
    <name evidence="1" type="ORF">IAD20_02050</name>
</gene>
<dbReference type="AlphaFoldDB" id="A0A9D1M373"/>
<dbReference type="EMBL" id="DVNC01000020">
    <property type="protein sequence ID" value="HIU52844.1"/>
    <property type="molecule type" value="Genomic_DNA"/>
</dbReference>
<accession>A0A9D1M373</accession>
<evidence type="ECO:0000313" key="2">
    <source>
        <dbReference type="Proteomes" id="UP000824107"/>
    </source>
</evidence>